<dbReference type="PROSITE" id="PS51257">
    <property type="entry name" value="PROKAR_LIPOPROTEIN"/>
    <property type="match status" value="1"/>
</dbReference>
<reference evidence="2 3" key="1">
    <citation type="submission" date="2022-07" db="EMBL/GenBank/DDBJ databases">
        <authorList>
            <person name="Li W.-J."/>
            <person name="Deng Q.-Q."/>
        </authorList>
    </citation>
    <scope>NUCLEOTIDE SEQUENCE [LARGE SCALE GENOMIC DNA]</scope>
    <source>
        <strain evidence="2 3">SYSU M60028</strain>
    </source>
</reference>
<dbReference type="Proteomes" id="UP001205890">
    <property type="component" value="Unassembled WGS sequence"/>
</dbReference>
<gene>
    <name evidence="2" type="ORF">NK718_04685</name>
</gene>
<dbReference type="RefSeq" id="WP_254739128.1">
    <property type="nucleotide sequence ID" value="NZ_JANCLU010000003.1"/>
</dbReference>
<proteinExistence type="predicted"/>
<organism evidence="2 3">
    <name type="scientific">Alsobacter ponti</name>
    <dbReference type="NCBI Taxonomy" id="2962936"/>
    <lineage>
        <taxon>Bacteria</taxon>
        <taxon>Pseudomonadati</taxon>
        <taxon>Pseudomonadota</taxon>
        <taxon>Alphaproteobacteria</taxon>
        <taxon>Hyphomicrobiales</taxon>
        <taxon>Alsobacteraceae</taxon>
        <taxon>Alsobacter</taxon>
    </lineage>
</organism>
<dbReference type="EMBL" id="JANCLU010000003">
    <property type="protein sequence ID" value="MCP8937801.1"/>
    <property type="molecule type" value="Genomic_DNA"/>
</dbReference>
<evidence type="ECO:0000256" key="1">
    <source>
        <dbReference type="SAM" id="SignalP"/>
    </source>
</evidence>
<keyword evidence="1" id="KW-0732">Signal</keyword>
<accession>A0ABT1L8G2</accession>
<evidence type="ECO:0000313" key="2">
    <source>
        <dbReference type="EMBL" id="MCP8937801.1"/>
    </source>
</evidence>
<feature type="chain" id="PRO_5046860822" evidence="1">
    <location>
        <begin position="23"/>
        <end position="262"/>
    </location>
</feature>
<sequence>MTSVSRTPRAAAALGLALSVSACVETGDFGRPTASVWNSGLAGAGWYAAAARGEAVSGALLTDDEQELRTRSYRFRTPPQAGNGWTRVAADAASARLLPGSAGALDGPTYWDAISSAPDRSPRARYQRVREDAEADRQLIDPFAAVACRVAETDRVRLSALDRTASLSPDERAEAANRVDENRRVVAEVRVAILEREAAYRYALDRLVVESPDRDAVKAERTLAALAAGRRSLERCSVTPGAVPTARSATFFPRTEKELPPK</sequence>
<comment type="caution">
    <text evidence="2">The sequence shown here is derived from an EMBL/GenBank/DDBJ whole genome shotgun (WGS) entry which is preliminary data.</text>
</comment>
<keyword evidence="3" id="KW-1185">Reference proteome</keyword>
<evidence type="ECO:0000313" key="3">
    <source>
        <dbReference type="Proteomes" id="UP001205890"/>
    </source>
</evidence>
<protein>
    <submittedName>
        <fullName evidence="2">Uncharacterized protein</fullName>
    </submittedName>
</protein>
<name>A0ABT1L8G2_9HYPH</name>
<feature type="signal peptide" evidence="1">
    <location>
        <begin position="1"/>
        <end position="22"/>
    </location>
</feature>